<reference evidence="2 3" key="1">
    <citation type="submission" date="2021-01" db="EMBL/GenBank/DDBJ databases">
        <title>Brevundimonas vitis sp. nov., an bacterium isolated from grape (Vitis vinifera).</title>
        <authorList>
            <person name="Jiang L."/>
            <person name="Lee J."/>
        </authorList>
    </citation>
    <scope>NUCLEOTIDE SEQUENCE [LARGE SCALE GENOMIC DNA]</scope>
    <source>
        <strain evidence="2 3">GRTSA-9</strain>
    </source>
</reference>
<dbReference type="RefSeq" id="WP_201102756.1">
    <property type="nucleotide sequence ID" value="NZ_CP067977.1"/>
</dbReference>
<dbReference type="EMBL" id="CP067977">
    <property type="protein sequence ID" value="QQQ18385.1"/>
    <property type="molecule type" value="Genomic_DNA"/>
</dbReference>
<keyword evidence="1" id="KW-1133">Transmembrane helix</keyword>
<keyword evidence="1" id="KW-0472">Membrane</keyword>
<gene>
    <name evidence="2" type="ORF">JIP62_13995</name>
</gene>
<keyword evidence="1" id="KW-0812">Transmembrane</keyword>
<keyword evidence="3" id="KW-1185">Reference proteome</keyword>
<proteinExistence type="predicted"/>
<evidence type="ECO:0000256" key="1">
    <source>
        <dbReference type="SAM" id="Phobius"/>
    </source>
</evidence>
<sequence length="55" mass="5747">MIHRTRTHTASTSARTLVLRGRAAAEIVAAQGFGLLLIAIVLLGLLGRAGVLHTT</sequence>
<organism evidence="2 3">
    <name type="scientific">Brevundimonas vitisensis</name>
    <dbReference type="NCBI Taxonomy" id="2800818"/>
    <lineage>
        <taxon>Bacteria</taxon>
        <taxon>Pseudomonadati</taxon>
        <taxon>Pseudomonadota</taxon>
        <taxon>Alphaproteobacteria</taxon>
        <taxon>Caulobacterales</taxon>
        <taxon>Caulobacteraceae</taxon>
        <taxon>Brevundimonas</taxon>
    </lineage>
</organism>
<evidence type="ECO:0000313" key="2">
    <source>
        <dbReference type="EMBL" id="QQQ18385.1"/>
    </source>
</evidence>
<accession>A0ABX7BLS1</accession>
<evidence type="ECO:0000313" key="3">
    <source>
        <dbReference type="Proteomes" id="UP000595448"/>
    </source>
</evidence>
<protein>
    <submittedName>
        <fullName evidence="2">Uncharacterized protein</fullName>
    </submittedName>
</protein>
<dbReference type="Proteomes" id="UP000595448">
    <property type="component" value="Chromosome"/>
</dbReference>
<name>A0ABX7BLS1_9CAUL</name>
<feature type="transmembrane region" description="Helical" evidence="1">
    <location>
        <begin position="23"/>
        <end position="46"/>
    </location>
</feature>